<dbReference type="EMBL" id="MLFT02000007">
    <property type="protein sequence ID" value="PHT43997.1"/>
    <property type="molecule type" value="Genomic_DNA"/>
</dbReference>
<proteinExistence type="inferred from homology"/>
<evidence type="ECO:0000256" key="4">
    <source>
        <dbReference type="SAM" id="MobiDB-lite"/>
    </source>
</evidence>
<feature type="coiled-coil region" evidence="3">
    <location>
        <begin position="296"/>
        <end position="330"/>
    </location>
</feature>
<evidence type="ECO:0000313" key="6">
    <source>
        <dbReference type="Proteomes" id="UP000224567"/>
    </source>
</evidence>
<reference evidence="6" key="2">
    <citation type="journal article" date="2017" name="J. Anim. Genet.">
        <title>Multiple reference genome sequences of hot pepper reveal the massive evolution of plant disease resistance genes by retroduplication.</title>
        <authorList>
            <person name="Kim S."/>
            <person name="Park J."/>
            <person name="Yeom S.-I."/>
            <person name="Kim Y.-M."/>
            <person name="Seo E."/>
            <person name="Kim K.-T."/>
            <person name="Kim M.-S."/>
            <person name="Lee J.M."/>
            <person name="Cheong K."/>
            <person name="Shin H.-S."/>
            <person name="Kim S.-B."/>
            <person name="Han K."/>
            <person name="Lee J."/>
            <person name="Park M."/>
            <person name="Lee H.-A."/>
            <person name="Lee H.-Y."/>
            <person name="Lee Y."/>
            <person name="Oh S."/>
            <person name="Lee J.H."/>
            <person name="Choi E."/>
            <person name="Choi E."/>
            <person name="Lee S.E."/>
            <person name="Jeon J."/>
            <person name="Kim H."/>
            <person name="Choi G."/>
            <person name="Song H."/>
            <person name="Lee J."/>
            <person name="Lee S.-C."/>
            <person name="Kwon J.-K."/>
            <person name="Lee H.-Y."/>
            <person name="Koo N."/>
            <person name="Hong Y."/>
            <person name="Kim R.W."/>
            <person name="Kang W.-H."/>
            <person name="Huh J.H."/>
            <person name="Kang B.-C."/>
            <person name="Yang T.-J."/>
            <person name="Lee Y.-H."/>
            <person name="Bennetzen J.L."/>
            <person name="Choi D."/>
        </authorList>
    </citation>
    <scope>NUCLEOTIDE SEQUENCE [LARGE SCALE GENOMIC DNA]</scope>
    <source>
        <strain evidence="6">cv. PBC81</strain>
    </source>
</reference>
<dbReference type="PANTHER" id="PTHR32295:SF273">
    <property type="entry name" value="PROTEIN IQ-DOMAIN 31-LIKE"/>
    <property type="match status" value="1"/>
</dbReference>
<evidence type="ECO:0000313" key="5">
    <source>
        <dbReference type="EMBL" id="PHT43997.1"/>
    </source>
</evidence>
<dbReference type="OrthoDB" id="1704267at2759"/>
<dbReference type="GO" id="GO:0005516">
    <property type="term" value="F:calmodulin binding"/>
    <property type="evidence" value="ECO:0007669"/>
    <property type="project" value="UniProtKB-KW"/>
</dbReference>
<gene>
    <name evidence="5" type="ORF">CQW23_18022</name>
</gene>
<feature type="region of interest" description="Disordered" evidence="4">
    <location>
        <begin position="232"/>
        <end position="258"/>
    </location>
</feature>
<comment type="caution">
    <text evidence="5">The sequence shown here is derived from an EMBL/GenBank/DDBJ whole genome shotgun (WGS) entry which is preliminary data.</text>
</comment>
<comment type="similarity">
    <text evidence="2">Belongs to the IQD family.</text>
</comment>
<name>A0A2G2WFH8_CAPBA</name>
<dbReference type="PROSITE" id="PS50096">
    <property type="entry name" value="IQ"/>
    <property type="match status" value="1"/>
</dbReference>
<reference evidence="5 6" key="1">
    <citation type="journal article" date="2017" name="Genome Biol.">
        <title>New reference genome sequences of hot pepper reveal the massive evolution of plant disease-resistance genes by retroduplication.</title>
        <authorList>
            <person name="Kim S."/>
            <person name="Park J."/>
            <person name="Yeom S.I."/>
            <person name="Kim Y.M."/>
            <person name="Seo E."/>
            <person name="Kim K.T."/>
            <person name="Kim M.S."/>
            <person name="Lee J.M."/>
            <person name="Cheong K."/>
            <person name="Shin H.S."/>
            <person name="Kim S.B."/>
            <person name="Han K."/>
            <person name="Lee J."/>
            <person name="Park M."/>
            <person name="Lee H.A."/>
            <person name="Lee H.Y."/>
            <person name="Lee Y."/>
            <person name="Oh S."/>
            <person name="Lee J.H."/>
            <person name="Choi E."/>
            <person name="Choi E."/>
            <person name="Lee S.E."/>
            <person name="Jeon J."/>
            <person name="Kim H."/>
            <person name="Choi G."/>
            <person name="Song H."/>
            <person name="Lee J."/>
            <person name="Lee S.C."/>
            <person name="Kwon J.K."/>
            <person name="Lee H.Y."/>
            <person name="Koo N."/>
            <person name="Hong Y."/>
            <person name="Kim R.W."/>
            <person name="Kang W.H."/>
            <person name="Huh J.H."/>
            <person name="Kang B.C."/>
            <person name="Yang T.J."/>
            <person name="Lee Y.H."/>
            <person name="Bennetzen J.L."/>
            <person name="Choi D."/>
        </authorList>
    </citation>
    <scope>NUCLEOTIDE SEQUENCE [LARGE SCALE GENOMIC DNA]</scope>
    <source>
        <strain evidence="6">cv. PBC81</strain>
    </source>
</reference>
<dbReference type="Pfam" id="PF00612">
    <property type="entry name" value="IQ"/>
    <property type="match status" value="2"/>
</dbReference>
<dbReference type="STRING" id="33114.A0A2G2WFH8"/>
<evidence type="ECO:0000256" key="1">
    <source>
        <dbReference type="ARBA" id="ARBA00022860"/>
    </source>
</evidence>
<dbReference type="Proteomes" id="UP000224567">
    <property type="component" value="Unassembled WGS sequence"/>
</dbReference>
<dbReference type="Gene3D" id="1.20.5.190">
    <property type="match status" value="1"/>
</dbReference>
<dbReference type="PANTHER" id="PTHR32295">
    <property type="entry name" value="IQ-DOMAIN 5-RELATED"/>
    <property type="match status" value="1"/>
</dbReference>
<protein>
    <recommendedName>
        <fullName evidence="7">DUF4005 domain-containing protein</fullName>
    </recommendedName>
</protein>
<keyword evidence="3" id="KW-0175">Coiled coil</keyword>
<feature type="compositionally biased region" description="Basic and acidic residues" evidence="4">
    <location>
        <begin position="201"/>
        <end position="210"/>
    </location>
</feature>
<keyword evidence="6" id="KW-1185">Reference proteome</keyword>
<evidence type="ECO:0000256" key="3">
    <source>
        <dbReference type="SAM" id="Coils"/>
    </source>
</evidence>
<keyword evidence="1" id="KW-0112">Calmodulin-binding</keyword>
<evidence type="ECO:0008006" key="7">
    <source>
        <dbReference type="Google" id="ProtNLM"/>
    </source>
</evidence>
<dbReference type="AlphaFoldDB" id="A0A2G2WFH8"/>
<accession>A0A2G2WFH8</accession>
<feature type="region of interest" description="Disordered" evidence="4">
    <location>
        <begin position="192"/>
        <end position="212"/>
    </location>
</feature>
<dbReference type="InterPro" id="IPR000048">
    <property type="entry name" value="IQ_motif_EF-hand-BS"/>
</dbReference>
<evidence type="ECO:0000256" key="2">
    <source>
        <dbReference type="ARBA" id="ARBA00024341"/>
    </source>
</evidence>
<organism evidence="5 6">
    <name type="scientific">Capsicum baccatum</name>
    <name type="common">Peruvian pepper</name>
    <dbReference type="NCBI Taxonomy" id="33114"/>
    <lineage>
        <taxon>Eukaryota</taxon>
        <taxon>Viridiplantae</taxon>
        <taxon>Streptophyta</taxon>
        <taxon>Embryophyta</taxon>
        <taxon>Tracheophyta</taxon>
        <taxon>Spermatophyta</taxon>
        <taxon>Magnoliopsida</taxon>
        <taxon>eudicotyledons</taxon>
        <taxon>Gunneridae</taxon>
        <taxon>Pentapetalae</taxon>
        <taxon>asterids</taxon>
        <taxon>lamiids</taxon>
        <taxon>Solanales</taxon>
        <taxon>Solanaceae</taxon>
        <taxon>Solanoideae</taxon>
        <taxon>Capsiceae</taxon>
        <taxon>Capsicum</taxon>
    </lineage>
</organism>
<sequence>MGKATKWFKGLLGMNKDKQNVGMLNSSEKREKKRWSFRRKSSKESTGENLVNFSGSVPEVDTNWLKSYVSENETELRKHAIAAAAAAAAAGDAAVAAAQVAMAMVRLTRQGPQWAAAKIQSVFRGHLWFEIGSCARSDLGCYFLEARKALRALKGLVKFQALVRGFLVRKRAAAARHSMQALIRAQPAVRSQRALRSMSNDTRHQPEMRARRSRSVCLPTVSAVVTEKSYVVNSDAQPSSRGDAHHQQNNQNLKPKPDEIKQSEFKCEVQNALDIEKLQSDLAAAVRGNDILKCEVQNALGTLSCAKDKLKDLELQVLKKDEHINQLTNDLQECMKELWASRGRKLRATVR</sequence>